<comment type="caution">
    <text evidence="13">The sequence shown here is derived from an EMBL/GenBank/DDBJ whole genome shotgun (WGS) entry which is preliminary data.</text>
</comment>
<feature type="domain" description="Protein kinase" evidence="12">
    <location>
        <begin position="33"/>
        <end position="311"/>
    </location>
</feature>
<dbReference type="EC" id="2.7.11.1" evidence="1"/>
<dbReference type="PROSITE" id="PS50011">
    <property type="entry name" value="PROTEIN_KINASE_DOM"/>
    <property type="match status" value="1"/>
</dbReference>
<name>A0A396IMQ0_MEDTR</name>
<keyword evidence="3 13" id="KW-0808">Transferase</keyword>
<protein>
    <recommendedName>
        <fullName evidence="1">non-specific serine/threonine protein kinase</fullName>
        <ecNumber evidence="1">2.7.11.1</ecNumber>
    </recommendedName>
</protein>
<dbReference type="Gene3D" id="3.30.200.20">
    <property type="entry name" value="Phosphorylase Kinase, domain 1"/>
    <property type="match status" value="1"/>
</dbReference>
<dbReference type="GO" id="GO:0005524">
    <property type="term" value="F:ATP binding"/>
    <property type="evidence" value="ECO:0007669"/>
    <property type="project" value="UniProtKB-KW"/>
</dbReference>
<dbReference type="InterPro" id="IPR000719">
    <property type="entry name" value="Prot_kinase_dom"/>
</dbReference>
<accession>A0A396IMQ0</accession>
<evidence type="ECO:0000256" key="3">
    <source>
        <dbReference type="ARBA" id="ARBA00022679"/>
    </source>
</evidence>
<evidence type="ECO:0000256" key="6">
    <source>
        <dbReference type="ARBA" id="ARBA00022777"/>
    </source>
</evidence>
<dbReference type="GO" id="GO:0004674">
    <property type="term" value="F:protein serine/threonine kinase activity"/>
    <property type="evidence" value="ECO:0007669"/>
    <property type="project" value="UniProtKB-KW"/>
</dbReference>
<evidence type="ECO:0000256" key="4">
    <source>
        <dbReference type="ARBA" id="ARBA00022729"/>
    </source>
</evidence>
<keyword evidence="7" id="KW-0067">ATP-binding</keyword>
<keyword evidence="4" id="KW-0732">Signal</keyword>
<comment type="catalytic activity">
    <reaction evidence="10">
        <text>L-threonyl-[protein] + ATP = O-phospho-L-threonyl-[protein] + ADP + H(+)</text>
        <dbReference type="Rhea" id="RHEA:46608"/>
        <dbReference type="Rhea" id="RHEA-COMP:11060"/>
        <dbReference type="Rhea" id="RHEA-COMP:11605"/>
        <dbReference type="ChEBI" id="CHEBI:15378"/>
        <dbReference type="ChEBI" id="CHEBI:30013"/>
        <dbReference type="ChEBI" id="CHEBI:30616"/>
        <dbReference type="ChEBI" id="CHEBI:61977"/>
        <dbReference type="ChEBI" id="CHEBI:456216"/>
        <dbReference type="EC" id="2.7.11.1"/>
    </reaction>
</comment>
<evidence type="ECO:0000259" key="12">
    <source>
        <dbReference type="PROSITE" id="PS50011"/>
    </source>
</evidence>
<dbReference type="Gene3D" id="1.10.510.10">
    <property type="entry name" value="Transferase(Phosphotransferase) domain 1"/>
    <property type="match status" value="1"/>
</dbReference>
<dbReference type="SMART" id="SM00220">
    <property type="entry name" value="S_TKc"/>
    <property type="match status" value="1"/>
</dbReference>
<evidence type="ECO:0000256" key="9">
    <source>
        <dbReference type="ARBA" id="ARBA00023180"/>
    </source>
</evidence>
<dbReference type="Pfam" id="PF07714">
    <property type="entry name" value="PK_Tyr_Ser-Thr"/>
    <property type="match status" value="1"/>
</dbReference>
<dbReference type="FunFam" id="1.10.510.10:FF:000060">
    <property type="entry name" value="G-type lectin S-receptor-like serine/threonine-protein kinase"/>
    <property type="match status" value="1"/>
</dbReference>
<evidence type="ECO:0000256" key="7">
    <source>
        <dbReference type="ARBA" id="ARBA00022840"/>
    </source>
</evidence>
<dbReference type="Gramene" id="rna13765">
    <property type="protein sequence ID" value="RHN65873.1"/>
    <property type="gene ID" value="gene13765"/>
</dbReference>
<dbReference type="InterPro" id="IPR001245">
    <property type="entry name" value="Ser-Thr/Tyr_kinase_cat_dom"/>
</dbReference>
<dbReference type="InterPro" id="IPR011009">
    <property type="entry name" value="Kinase-like_dom_sf"/>
</dbReference>
<gene>
    <name evidence="13" type="ORF">MtrunA17_Chr3g0084661</name>
</gene>
<evidence type="ECO:0000256" key="11">
    <source>
        <dbReference type="ARBA" id="ARBA00048679"/>
    </source>
</evidence>
<proteinExistence type="predicted"/>
<dbReference type="PROSITE" id="PS00108">
    <property type="entry name" value="PROTEIN_KINASE_ST"/>
    <property type="match status" value="1"/>
</dbReference>
<dbReference type="AlphaFoldDB" id="A0A396IMQ0"/>
<keyword evidence="8" id="KW-1015">Disulfide bond</keyword>
<dbReference type="CDD" id="cd14066">
    <property type="entry name" value="STKc_IRAK"/>
    <property type="match status" value="1"/>
</dbReference>
<dbReference type="SUPFAM" id="SSF56112">
    <property type="entry name" value="Protein kinase-like (PK-like)"/>
    <property type="match status" value="1"/>
</dbReference>
<evidence type="ECO:0000313" key="13">
    <source>
        <dbReference type="EMBL" id="RHN65873.1"/>
    </source>
</evidence>
<evidence type="ECO:0000256" key="10">
    <source>
        <dbReference type="ARBA" id="ARBA00047899"/>
    </source>
</evidence>
<organism evidence="13">
    <name type="scientific">Medicago truncatula</name>
    <name type="common">Barrel medic</name>
    <name type="synonym">Medicago tribuloides</name>
    <dbReference type="NCBI Taxonomy" id="3880"/>
    <lineage>
        <taxon>Eukaryota</taxon>
        <taxon>Viridiplantae</taxon>
        <taxon>Streptophyta</taxon>
        <taxon>Embryophyta</taxon>
        <taxon>Tracheophyta</taxon>
        <taxon>Spermatophyta</taxon>
        <taxon>Magnoliopsida</taxon>
        <taxon>eudicotyledons</taxon>
        <taxon>Gunneridae</taxon>
        <taxon>Pentapetalae</taxon>
        <taxon>rosids</taxon>
        <taxon>fabids</taxon>
        <taxon>Fabales</taxon>
        <taxon>Fabaceae</taxon>
        <taxon>Papilionoideae</taxon>
        <taxon>50 kb inversion clade</taxon>
        <taxon>NPAAA clade</taxon>
        <taxon>Hologalegina</taxon>
        <taxon>IRL clade</taxon>
        <taxon>Trifolieae</taxon>
        <taxon>Medicago</taxon>
    </lineage>
</organism>
<dbReference type="PANTHER" id="PTHR27002">
    <property type="entry name" value="RECEPTOR-LIKE SERINE/THREONINE-PROTEIN KINASE SD1-8"/>
    <property type="match status" value="1"/>
</dbReference>
<keyword evidence="6" id="KW-0418">Kinase</keyword>
<keyword evidence="5" id="KW-0547">Nucleotide-binding</keyword>
<evidence type="ECO:0000256" key="1">
    <source>
        <dbReference type="ARBA" id="ARBA00012513"/>
    </source>
</evidence>
<evidence type="ECO:0000256" key="5">
    <source>
        <dbReference type="ARBA" id="ARBA00022741"/>
    </source>
</evidence>
<keyword evidence="9" id="KW-0325">Glycoprotein</keyword>
<dbReference type="InterPro" id="IPR008271">
    <property type="entry name" value="Ser/Thr_kinase_AS"/>
</dbReference>
<evidence type="ECO:0000256" key="8">
    <source>
        <dbReference type="ARBA" id="ARBA00023157"/>
    </source>
</evidence>
<dbReference type="Proteomes" id="UP000265566">
    <property type="component" value="Chromosome 3"/>
</dbReference>
<evidence type="ECO:0000256" key="2">
    <source>
        <dbReference type="ARBA" id="ARBA00022527"/>
    </source>
</evidence>
<keyword evidence="2" id="KW-0723">Serine/threonine-protein kinase</keyword>
<reference evidence="13" key="1">
    <citation type="journal article" date="2018" name="Nat. Plants">
        <title>Whole-genome landscape of Medicago truncatula symbiotic genes.</title>
        <authorList>
            <person name="Pecrix Y."/>
            <person name="Gamas P."/>
            <person name="Carrere S."/>
        </authorList>
    </citation>
    <scope>NUCLEOTIDE SEQUENCE</scope>
    <source>
        <tissue evidence="13">Leaves</tissue>
    </source>
</reference>
<dbReference type="PANTHER" id="PTHR27002:SF1090">
    <property type="entry name" value="S-LOCUS LECTIN KINASE FAMILY PROTEIN"/>
    <property type="match status" value="1"/>
</dbReference>
<comment type="catalytic activity">
    <reaction evidence="11">
        <text>L-seryl-[protein] + ATP = O-phospho-L-seryl-[protein] + ADP + H(+)</text>
        <dbReference type="Rhea" id="RHEA:17989"/>
        <dbReference type="Rhea" id="RHEA-COMP:9863"/>
        <dbReference type="Rhea" id="RHEA-COMP:11604"/>
        <dbReference type="ChEBI" id="CHEBI:15378"/>
        <dbReference type="ChEBI" id="CHEBI:29999"/>
        <dbReference type="ChEBI" id="CHEBI:30616"/>
        <dbReference type="ChEBI" id="CHEBI:83421"/>
        <dbReference type="ChEBI" id="CHEBI:456216"/>
        <dbReference type="EC" id="2.7.11.1"/>
    </reaction>
</comment>
<dbReference type="EMBL" id="PSQE01000003">
    <property type="protein sequence ID" value="RHN65873.1"/>
    <property type="molecule type" value="Genomic_DNA"/>
</dbReference>
<dbReference type="FunFam" id="3.30.200.20:FF:000195">
    <property type="entry name" value="G-type lectin S-receptor-like serine/threonine-protein kinase"/>
    <property type="match status" value="1"/>
</dbReference>
<sequence>MKMLFLSKHKKEKDVDLATIFDFSIITSATNHFSNKNKIGEGGFGPVYKGILADGQEIAVKRLSKTSGQGTEEFKNEVKLMATLQHRNLVKLFGCSIQQDEKLLIYEFMPNRSLDYFIFGTTLQSKLLDWTKRLEIIDGIARGLLYLHQDSTLRIIHRDLKTSNILLDIDMIPKISDFGLARSFMGDQAEANTNRVMGTYGYMPPEYAVHGFFSIKSDVFSFGVVVLEIISGTKNRGFCDPQHNLNLLGHAWRLWIEERSLEFIADISYDDAISSKIIRFIHVGLLCVQQKPENRPNMSSVVFMLKGENLLPKPSKPGFYAGRDTTNSIGSSSINDASISMLEAR</sequence>